<dbReference type="AlphaFoldDB" id="A0A5C3P5P2"/>
<dbReference type="STRING" id="1314778.A0A5C3P5P2"/>
<accession>A0A5C3P5P2</accession>
<feature type="region of interest" description="Disordered" evidence="1">
    <location>
        <begin position="1"/>
        <end position="21"/>
    </location>
</feature>
<dbReference type="EMBL" id="ML211358">
    <property type="protein sequence ID" value="TFK83878.1"/>
    <property type="molecule type" value="Genomic_DNA"/>
</dbReference>
<evidence type="ECO:0000256" key="1">
    <source>
        <dbReference type="SAM" id="MobiDB-lite"/>
    </source>
</evidence>
<feature type="compositionally biased region" description="Basic and acidic residues" evidence="1">
    <location>
        <begin position="160"/>
        <end position="180"/>
    </location>
</feature>
<gene>
    <name evidence="2" type="ORF">K466DRAFT_602493</name>
</gene>
<evidence type="ECO:0000313" key="2">
    <source>
        <dbReference type="EMBL" id="TFK83878.1"/>
    </source>
</evidence>
<organism evidence="2 3">
    <name type="scientific">Polyporus arcularius HHB13444</name>
    <dbReference type="NCBI Taxonomy" id="1314778"/>
    <lineage>
        <taxon>Eukaryota</taxon>
        <taxon>Fungi</taxon>
        <taxon>Dikarya</taxon>
        <taxon>Basidiomycota</taxon>
        <taxon>Agaricomycotina</taxon>
        <taxon>Agaricomycetes</taxon>
        <taxon>Polyporales</taxon>
        <taxon>Polyporaceae</taxon>
        <taxon>Polyporus</taxon>
    </lineage>
</organism>
<feature type="compositionally biased region" description="Polar residues" evidence="1">
    <location>
        <begin position="1"/>
        <end position="11"/>
    </location>
</feature>
<name>A0A5C3P5P2_9APHY</name>
<proteinExistence type="predicted"/>
<feature type="region of interest" description="Disordered" evidence="1">
    <location>
        <begin position="160"/>
        <end position="236"/>
    </location>
</feature>
<keyword evidence="3" id="KW-1185">Reference proteome</keyword>
<dbReference type="InParanoid" id="A0A5C3P5P2"/>
<reference evidence="2 3" key="1">
    <citation type="journal article" date="2019" name="Nat. Ecol. Evol.">
        <title>Megaphylogeny resolves global patterns of mushroom evolution.</title>
        <authorList>
            <person name="Varga T."/>
            <person name="Krizsan K."/>
            <person name="Foldi C."/>
            <person name="Dima B."/>
            <person name="Sanchez-Garcia M."/>
            <person name="Sanchez-Ramirez S."/>
            <person name="Szollosi G.J."/>
            <person name="Szarkandi J.G."/>
            <person name="Papp V."/>
            <person name="Albert L."/>
            <person name="Andreopoulos W."/>
            <person name="Angelini C."/>
            <person name="Antonin V."/>
            <person name="Barry K.W."/>
            <person name="Bougher N.L."/>
            <person name="Buchanan P."/>
            <person name="Buyck B."/>
            <person name="Bense V."/>
            <person name="Catcheside P."/>
            <person name="Chovatia M."/>
            <person name="Cooper J."/>
            <person name="Damon W."/>
            <person name="Desjardin D."/>
            <person name="Finy P."/>
            <person name="Geml J."/>
            <person name="Haridas S."/>
            <person name="Hughes K."/>
            <person name="Justo A."/>
            <person name="Karasinski D."/>
            <person name="Kautmanova I."/>
            <person name="Kiss B."/>
            <person name="Kocsube S."/>
            <person name="Kotiranta H."/>
            <person name="LaButti K.M."/>
            <person name="Lechner B.E."/>
            <person name="Liimatainen K."/>
            <person name="Lipzen A."/>
            <person name="Lukacs Z."/>
            <person name="Mihaltcheva S."/>
            <person name="Morgado L.N."/>
            <person name="Niskanen T."/>
            <person name="Noordeloos M.E."/>
            <person name="Ohm R.A."/>
            <person name="Ortiz-Santana B."/>
            <person name="Ovrebo C."/>
            <person name="Racz N."/>
            <person name="Riley R."/>
            <person name="Savchenko A."/>
            <person name="Shiryaev A."/>
            <person name="Soop K."/>
            <person name="Spirin V."/>
            <person name="Szebenyi C."/>
            <person name="Tomsovsky M."/>
            <person name="Tulloss R.E."/>
            <person name="Uehling J."/>
            <person name="Grigoriev I.V."/>
            <person name="Vagvolgyi C."/>
            <person name="Papp T."/>
            <person name="Martin F.M."/>
            <person name="Miettinen O."/>
            <person name="Hibbett D.S."/>
            <person name="Nagy L.G."/>
        </authorList>
    </citation>
    <scope>NUCLEOTIDE SEQUENCE [LARGE SCALE GENOMIC DNA]</scope>
    <source>
        <strain evidence="2 3">HHB13444</strain>
    </source>
</reference>
<protein>
    <submittedName>
        <fullName evidence="2">Uncharacterized protein</fullName>
    </submittedName>
</protein>
<feature type="compositionally biased region" description="Low complexity" evidence="1">
    <location>
        <begin position="207"/>
        <end position="224"/>
    </location>
</feature>
<evidence type="ECO:0000313" key="3">
    <source>
        <dbReference type="Proteomes" id="UP000308197"/>
    </source>
</evidence>
<sequence length="280" mass="30926">MGRPLYSSSRQPAVRVEPEPQHPAIQKWSYWNAFDPDSDEFFENDDAVYEAFIDPADRIQIPVDRSIPTVVEVDVSSSSEASSSGRGSPMDVIDVEISENEREHQLLRDREMPRASGMRILDDSVPRNPVLDAQIDVGRGLPSDERVQYYMSLMERMEAAGAERERRPTADVRPGTRERVPTYLDLPQEDSRTPSPEPVPVPRPRHIVPSTSARPSTPPAQATPLFASPSPPPSVTPRLYSWASLSSAPPVPSSPLTNRGARMSVAHIVAPSLVPAHRVA</sequence>
<dbReference type="Proteomes" id="UP000308197">
    <property type="component" value="Unassembled WGS sequence"/>
</dbReference>